<dbReference type="AlphaFoldDB" id="A0AA36IIM0"/>
<proteinExistence type="predicted"/>
<sequence>MSAQQFLQLQEDIAQDRSGNMEAIPQTPEDLLTETCITNRGIFAKQKSWFQTVIALHVLDRDWSINERVYNYIVSKGQQMGATNDMDVDQACVIELLLPIRKHVGQVAYSLPLKGLPWEVNPNKQTNKQTIAAF</sequence>
<protein>
    <submittedName>
        <fullName evidence="1">Uncharacterized protein</fullName>
    </submittedName>
</protein>
<gene>
    <name evidence="1" type="ORF">EVOR1521_LOCUS13175</name>
    <name evidence="2" type="ORF">EVOR1521_LOCUS23442</name>
</gene>
<dbReference type="EMBL" id="CAUJNA010001446">
    <property type="protein sequence ID" value="CAJ1387020.1"/>
    <property type="molecule type" value="Genomic_DNA"/>
</dbReference>
<accession>A0AA36IIM0</accession>
<evidence type="ECO:0000313" key="2">
    <source>
        <dbReference type="EMBL" id="CAJ1400009.1"/>
    </source>
</evidence>
<dbReference type="Proteomes" id="UP001178507">
    <property type="component" value="Unassembled WGS sequence"/>
</dbReference>
<dbReference type="EMBL" id="CAUJNA010003355">
    <property type="protein sequence ID" value="CAJ1400009.1"/>
    <property type="molecule type" value="Genomic_DNA"/>
</dbReference>
<name>A0AA36IIM0_9DINO</name>
<reference evidence="1" key="1">
    <citation type="submission" date="2023-08" db="EMBL/GenBank/DDBJ databases">
        <authorList>
            <person name="Chen Y."/>
            <person name="Shah S."/>
            <person name="Dougan E. K."/>
            <person name="Thang M."/>
            <person name="Chan C."/>
        </authorList>
    </citation>
    <scope>NUCLEOTIDE SEQUENCE</scope>
</reference>
<organism evidence="1 3">
    <name type="scientific">Effrenium voratum</name>
    <dbReference type="NCBI Taxonomy" id="2562239"/>
    <lineage>
        <taxon>Eukaryota</taxon>
        <taxon>Sar</taxon>
        <taxon>Alveolata</taxon>
        <taxon>Dinophyceae</taxon>
        <taxon>Suessiales</taxon>
        <taxon>Symbiodiniaceae</taxon>
        <taxon>Effrenium</taxon>
    </lineage>
</organism>
<evidence type="ECO:0000313" key="1">
    <source>
        <dbReference type="EMBL" id="CAJ1387020.1"/>
    </source>
</evidence>
<keyword evidence="3" id="KW-1185">Reference proteome</keyword>
<evidence type="ECO:0000313" key="3">
    <source>
        <dbReference type="Proteomes" id="UP001178507"/>
    </source>
</evidence>
<comment type="caution">
    <text evidence="1">The sequence shown here is derived from an EMBL/GenBank/DDBJ whole genome shotgun (WGS) entry which is preliminary data.</text>
</comment>